<dbReference type="EMBL" id="JAKIKU010000009">
    <property type="protein sequence ID" value="MCL1046855.1"/>
    <property type="molecule type" value="Genomic_DNA"/>
</dbReference>
<evidence type="ECO:0000313" key="2">
    <source>
        <dbReference type="Proteomes" id="UP001202134"/>
    </source>
</evidence>
<reference evidence="1 2" key="1">
    <citation type="submission" date="2022-01" db="EMBL/GenBank/DDBJ databases">
        <title>Whole genome-based taxonomy of the Shewanellaceae.</title>
        <authorList>
            <person name="Martin-Rodriguez A.J."/>
        </authorList>
    </citation>
    <scope>NUCLEOTIDE SEQUENCE [LARGE SCALE GENOMIC DNA]</scope>
    <source>
        <strain evidence="1 2">DSM 24955</strain>
    </source>
</reference>
<organism evidence="1 2">
    <name type="scientific">Shewanella electrodiphila</name>
    <dbReference type="NCBI Taxonomy" id="934143"/>
    <lineage>
        <taxon>Bacteria</taxon>
        <taxon>Pseudomonadati</taxon>
        <taxon>Pseudomonadota</taxon>
        <taxon>Gammaproteobacteria</taxon>
        <taxon>Alteromonadales</taxon>
        <taxon>Shewanellaceae</taxon>
        <taxon>Shewanella</taxon>
    </lineage>
</organism>
<evidence type="ECO:0008006" key="3">
    <source>
        <dbReference type="Google" id="ProtNLM"/>
    </source>
</evidence>
<dbReference type="Proteomes" id="UP001202134">
    <property type="component" value="Unassembled WGS sequence"/>
</dbReference>
<accession>A0ABT0KSL8</accession>
<name>A0ABT0KSL8_9GAMM</name>
<dbReference type="PROSITE" id="PS51257">
    <property type="entry name" value="PROKAR_LIPOPROTEIN"/>
    <property type="match status" value="1"/>
</dbReference>
<sequence length="106" mass="12048">MKNFLYNKCKLILSTGFVAVMLIGCGSSTQEEQLTWLSGWESQYEAKIKMVNVCYKEAGVHKGTKRISKSQQEVINKCEFAYITEQADKDGISLELETLKNNVIQF</sequence>
<gene>
    <name evidence="1" type="ORF">L2737_16220</name>
</gene>
<evidence type="ECO:0000313" key="1">
    <source>
        <dbReference type="EMBL" id="MCL1046855.1"/>
    </source>
</evidence>
<comment type="caution">
    <text evidence="1">The sequence shown here is derived from an EMBL/GenBank/DDBJ whole genome shotgun (WGS) entry which is preliminary data.</text>
</comment>
<dbReference type="RefSeq" id="WP_248956402.1">
    <property type="nucleotide sequence ID" value="NZ_JAKIKU010000009.1"/>
</dbReference>
<protein>
    <recommendedName>
        <fullName evidence="3">Lipoprotein</fullName>
    </recommendedName>
</protein>
<proteinExistence type="predicted"/>
<keyword evidence="2" id="KW-1185">Reference proteome</keyword>